<feature type="domain" description="Penicillin-binding protein transpeptidase" evidence="11">
    <location>
        <begin position="356"/>
        <end position="603"/>
    </location>
</feature>
<feature type="compositionally biased region" description="Low complexity" evidence="9">
    <location>
        <begin position="665"/>
        <end position="694"/>
    </location>
</feature>
<feature type="transmembrane region" description="Helical" evidence="10">
    <location>
        <begin position="41"/>
        <end position="62"/>
    </location>
</feature>
<accession>A0A4Q9KNM1</accession>
<keyword evidence="4" id="KW-0808">Transferase</keyword>
<dbReference type="Pfam" id="PF00905">
    <property type="entry name" value="Transpeptidase"/>
    <property type="match status" value="1"/>
</dbReference>
<dbReference type="Proteomes" id="UP000291933">
    <property type="component" value="Unassembled WGS sequence"/>
</dbReference>
<dbReference type="RefSeq" id="WP_131170610.1">
    <property type="nucleotide sequence ID" value="NZ_FXTL01000001.1"/>
</dbReference>
<keyword evidence="14" id="KW-1185">Reference proteome</keyword>
<evidence type="ECO:0000313" key="13">
    <source>
        <dbReference type="EMBL" id="TBT96197.1"/>
    </source>
</evidence>
<evidence type="ECO:0000259" key="12">
    <source>
        <dbReference type="Pfam" id="PF00912"/>
    </source>
</evidence>
<evidence type="ECO:0000313" key="14">
    <source>
        <dbReference type="Proteomes" id="UP000291933"/>
    </source>
</evidence>
<evidence type="ECO:0000256" key="8">
    <source>
        <dbReference type="ARBA" id="ARBA00049902"/>
    </source>
</evidence>
<dbReference type="InterPro" id="IPR050396">
    <property type="entry name" value="Glycosyltr_51/Transpeptidase"/>
</dbReference>
<keyword evidence="6" id="KW-0511">Multifunctional enzyme</keyword>
<dbReference type="InterPro" id="IPR001264">
    <property type="entry name" value="Glyco_trans_51"/>
</dbReference>
<comment type="catalytic activity">
    <reaction evidence="8">
        <text>[GlcNAc-(1-&gt;4)-Mur2Ac(oyl-L-Ala-gamma-D-Glu-L-Lys-D-Ala-D-Ala)](n)-di-trans,octa-cis-undecaprenyl diphosphate + beta-D-GlcNAc-(1-&gt;4)-Mur2Ac(oyl-L-Ala-gamma-D-Glu-L-Lys-D-Ala-D-Ala)-di-trans,octa-cis-undecaprenyl diphosphate = [GlcNAc-(1-&gt;4)-Mur2Ac(oyl-L-Ala-gamma-D-Glu-L-Lys-D-Ala-D-Ala)](n+1)-di-trans,octa-cis-undecaprenyl diphosphate + di-trans,octa-cis-undecaprenyl diphosphate + H(+)</text>
        <dbReference type="Rhea" id="RHEA:23708"/>
        <dbReference type="Rhea" id="RHEA-COMP:9602"/>
        <dbReference type="Rhea" id="RHEA-COMP:9603"/>
        <dbReference type="ChEBI" id="CHEBI:15378"/>
        <dbReference type="ChEBI" id="CHEBI:58405"/>
        <dbReference type="ChEBI" id="CHEBI:60033"/>
        <dbReference type="ChEBI" id="CHEBI:78435"/>
        <dbReference type="EC" id="2.4.99.28"/>
    </reaction>
</comment>
<evidence type="ECO:0000256" key="5">
    <source>
        <dbReference type="ARBA" id="ARBA00022801"/>
    </source>
</evidence>
<evidence type="ECO:0000256" key="2">
    <source>
        <dbReference type="ARBA" id="ARBA00022670"/>
    </source>
</evidence>
<keyword evidence="5" id="KW-0378">Hydrolase</keyword>
<feature type="compositionally biased region" description="Low complexity" evidence="9">
    <location>
        <begin position="701"/>
        <end position="724"/>
    </location>
</feature>
<keyword evidence="3" id="KW-0328">Glycosyltransferase</keyword>
<protein>
    <submittedName>
        <fullName evidence="13">Penicillin-binding protein</fullName>
    </submittedName>
</protein>
<evidence type="ECO:0000259" key="11">
    <source>
        <dbReference type="Pfam" id="PF00905"/>
    </source>
</evidence>
<dbReference type="SUPFAM" id="SSF56601">
    <property type="entry name" value="beta-lactamase/transpeptidase-like"/>
    <property type="match status" value="1"/>
</dbReference>
<feature type="region of interest" description="Disordered" evidence="9">
    <location>
        <begin position="1"/>
        <end position="31"/>
    </location>
</feature>
<dbReference type="PANTHER" id="PTHR32282:SF34">
    <property type="entry name" value="PENICILLIN-BINDING PROTEIN 1A"/>
    <property type="match status" value="1"/>
</dbReference>
<comment type="catalytic activity">
    <reaction evidence="7">
        <text>Preferential cleavage: (Ac)2-L-Lys-D-Ala-|-D-Ala. Also transpeptidation of peptidyl-alanyl moieties that are N-acyl substituents of D-alanine.</text>
        <dbReference type="EC" id="3.4.16.4"/>
    </reaction>
</comment>
<dbReference type="GO" id="GO:0008955">
    <property type="term" value="F:peptidoglycan glycosyltransferase activity"/>
    <property type="evidence" value="ECO:0007669"/>
    <property type="project" value="UniProtKB-EC"/>
</dbReference>
<dbReference type="AlphaFoldDB" id="A0A4Q9KNM1"/>
<feature type="region of interest" description="Disordered" evidence="9">
    <location>
        <begin position="665"/>
        <end position="732"/>
    </location>
</feature>
<sequence length="732" mass="76697">MASPKPAGGKRGATGANTPNGTKKKNPDAPPEGRILRVLKWALVGVLALAVLAAGALGILWVSTPIPNPNKDFVTANTHLYFADGKTSLGMLSVQNREMIDYATIPQTMKDAMVAAENPTFWTDPGISPTGILRAVSSLGKAGGGSTLTQQYVKVLYLTQDKTLLRKLREMVIALKVGQDVPKEEILAGYLNTVYFGRGTYGVEAASKAFFGIPAAQLDLQQSIVLAALVNAPGLLDPANGKKQAADLLERYQYTINSLVKMGKLTEAQKAQIYTALPAFPPIKRDPRFGGTNGYLMQLVMKELKSLGFDDATINGGGLEVTTTFDAAKQDAAVSAAQTKVKEAAGKKDASQLHASVVSIDNATGGVLAMYAGNDDYVSSPFNWAITPRATGSTFKTWTLVAALRQGVSLDKQLKGYTFTAADGKPISGETSGMVSLQDATTNSINAAYVDLTTQLKNGASESIKAAQDAGIPGQSGQAGWDQNIRIAMGTAEVAPVDNASGYSTLANDGVHVAWHVVSQVKDRDGVVVYTANPQRTLAIDQTVATAATDCLTEVAKTGTGRVVGSLNWPVAGKTGTRYDSENKKTVSSWFVGYTKQITTAVNFVAGDSGNENLEVYSPGFYGGGYPAQTWLLYMQSAMKGLPVQQFTASNYAPTETPAVVPAATTTASATPTASVTPVETTAAPTPSSTTTTQAPPPVTPSTTQTTRTTQVQTPTPHPTTAAPAPTPTATP</sequence>
<dbReference type="Pfam" id="PF00912">
    <property type="entry name" value="Transgly"/>
    <property type="match status" value="1"/>
</dbReference>
<proteinExistence type="predicted"/>
<dbReference type="GO" id="GO:0030288">
    <property type="term" value="C:outer membrane-bounded periplasmic space"/>
    <property type="evidence" value="ECO:0007669"/>
    <property type="project" value="TreeGrafter"/>
</dbReference>
<reference evidence="13 14" key="1">
    <citation type="submission" date="2019-01" db="EMBL/GenBank/DDBJ databases">
        <title>Lactibacter flavus gen. nov., sp. nov., a novel bacterium of the family Propionibacteriaceae isolated from raw milk and dairy products.</title>
        <authorList>
            <person name="Huptas C."/>
            <person name="Wenning M."/>
            <person name="Breitenwieser F."/>
            <person name="Doll E."/>
            <person name="Von Neubeck M."/>
            <person name="Busse H.-J."/>
            <person name="Scherer S."/>
        </authorList>
    </citation>
    <scope>NUCLEOTIDE SEQUENCE [LARGE SCALE GENOMIC DNA]</scope>
    <source>
        <strain evidence="13 14">DSM 22130</strain>
    </source>
</reference>
<keyword evidence="10" id="KW-1133">Transmembrane helix</keyword>
<dbReference type="InterPro" id="IPR012338">
    <property type="entry name" value="Beta-lactam/transpept-like"/>
</dbReference>
<dbReference type="InterPro" id="IPR001460">
    <property type="entry name" value="PCN-bd_Tpept"/>
</dbReference>
<dbReference type="GO" id="GO:0006508">
    <property type="term" value="P:proteolysis"/>
    <property type="evidence" value="ECO:0007669"/>
    <property type="project" value="UniProtKB-KW"/>
</dbReference>
<dbReference type="GO" id="GO:0009252">
    <property type="term" value="P:peptidoglycan biosynthetic process"/>
    <property type="evidence" value="ECO:0007669"/>
    <property type="project" value="TreeGrafter"/>
</dbReference>
<keyword evidence="1" id="KW-0121">Carboxypeptidase</keyword>
<evidence type="ECO:0000256" key="10">
    <source>
        <dbReference type="SAM" id="Phobius"/>
    </source>
</evidence>
<dbReference type="SUPFAM" id="SSF53955">
    <property type="entry name" value="Lysozyme-like"/>
    <property type="match status" value="1"/>
</dbReference>
<gene>
    <name evidence="13" type="ORF">ET996_00550</name>
</gene>
<evidence type="ECO:0000256" key="9">
    <source>
        <dbReference type="SAM" id="MobiDB-lite"/>
    </source>
</evidence>
<organism evidence="13 14">
    <name type="scientific">Propioniciclava tarda</name>
    <dbReference type="NCBI Taxonomy" id="433330"/>
    <lineage>
        <taxon>Bacteria</taxon>
        <taxon>Bacillati</taxon>
        <taxon>Actinomycetota</taxon>
        <taxon>Actinomycetes</taxon>
        <taxon>Propionibacteriales</taxon>
        <taxon>Propionibacteriaceae</taxon>
        <taxon>Propioniciclava</taxon>
    </lineage>
</organism>
<dbReference type="InterPro" id="IPR023346">
    <property type="entry name" value="Lysozyme-like_dom_sf"/>
</dbReference>
<evidence type="ECO:0000256" key="1">
    <source>
        <dbReference type="ARBA" id="ARBA00022645"/>
    </source>
</evidence>
<evidence type="ECO:0000256" key="4">
    <source>
        <dbReference type="ARBA" id="ARBA00022679"/>
    </source>
</evidence>
<feature type="domain" description="Glycosyl transferase family 51" evidence="12">
    <location>
        <begin position="92"/>
        <end position="254"/>
    </location>
</feature>
<keyword evidence="2" id="KW-0645">Protease</keyword>
<dbReference type="EMBL" id="SDMR01000001">
    <property type="protein sequence ID" value="TBT96197.1"/>
    <property type="molecule type" value="Genomic_DNA"/>
</dbReference>
<evidence type="ECO:0000256" key="3">
    <source>
        <dbReference type="ARBA" id="ARBA00022676"/>
    </source>
</evidence>
<dbReference type="PANTHER" id="PTHR32282">
    <property type="entry name" value="BINDING PROTEIN TRANSPEPTIDASE, PUTATIVE-RELATED"/>
    <property type="match status" value="1"/>
</dbReference>
<dbReference type="GO" id="GO:0008658">
    <property type="term" value="F:penicillin binding"/>
    <property type="evidence" value="ECO:0007669"/>
    <property type="project" value="InterPro"/>
</dbReference>
<keyword evidence="10" id="KW-0812">Transmembrane</keyword>
<name>A0A4Q9KNM1_PROTD</name>
<dbReference type="OrthoDB" id="9766909at2"/>
<comment type="caution">
    <text evidence="13">The sequence shown here is derived from an EMBL/GenBank/DDBJ whole genome shotgun (WGS) entry which is preliminary data.</text>
</comment>
<dbReference type="GO" id="GO:0009002">
    <property type="term" value="F:serine-type D-Ala-D-Ala carboxypeptidase activity"/>
    <property type="evidence" value="ECO:0007669"/>
    <property type="project" value="UniProtKB-EC"/>
</dbReference>
<evidence type="ECO:0000256" key="7">
    <source>
        <dbReference type="ARBA" id="ARBA00034000"/>
    </source>
</evidence>
<dbReference type="InterPro" id="IPR036950">
    <property type="entry name" value="PBP_transglycosylase"/>
</dbReference>
<evidence type="ECO:0000256" key="6">
    <source>
        <dbReference type="ARBA" id="ARBA00023268"/>
    </source>
</evidence>
<dbReference type="Gene3D" id="3.40.710.10">
    <property type="entry name" value="DD-peptidase/beta-lactamase superfamily"/>
    <property type="match status" value="1"/>
</dbReference>
<keyword evidence="10" id="KW-0472">Membrane</keyword>
<dbReference type="Gene3D" id="1.10.3810.10">
    <property type="entry name" value="Biosynthetic peptidoglycan transglycosylase-like"/>
    <property type="match status" value="1"/>
</dbReference>